<evidence type="ECO:0000256" key="3">
    <source>
        <dbReference type="ARBA" id="ARBA00022692"/>
    </source>
</evidence>
<evidence type="ECO:0000256" key="1">
    <source>
        <dbReference type="ARBA" id="ARBA00004651"/>
    </source>
</evidence>
<feature type="transmembrane region" description="Helical" evidence="6">
    <location>
        <begin position="127"/>
        <end position="148"/>
    </location>
</feature>
<accession>A0ABW3T1E8</accession>
<evidence type="ECO:0000256" key="5">
    <source>
        <dbReference type="ARBA" id="ARBA00023136"/>
    </source>
</evidence>
<feature type="transmembrane region" description="Helical" evidence="6">
    <location>
        <begin position="84"/>
        <end position="107"/>
    </location>
</feature>
<feature type="transmembrane region" description="Helical" evidence="6">
    <location>
        <begin position="169"/>
        <end position="188"/>
    </location>
</feature>
<gene>
    <name evidence="7" type="ORF">ACFQ27_10005</name>
</gene>
<proteinExistence type="predicted"/>
<dbReference type="EMBL" id="JBHTLQ010000018">
    <property type="protein sequence ID" value="MFD1190912.1"/>
    <property type="molecule type" value="Genomic_DNA"/>
</dbReference>
<feature type="transmembrane region" description="Helical" evidence="6">
    <location>
        <begin position="283"/>
        <end position="302"/>
    </location>
</feature>
<reference evidence="8" key="1">
    <citation type="journal article" date="2019" name="Int. J. Syst. Evol. Microbiol.">
        <title>The Global Catalogue of Microorganisms (GCM) 10K type strain sequencing project: providing services to taxonomists for standard genome sequencing and annotation.</title>
        <authorList>
            <consortium name="The Broad Institute Genomics Platform"/>
            <consortium name="The Broad Institute Genome Sequencing Center for Infectious Disease"/>
            <person name="Wu L."/>
            <person name="Ma J."/>
        </authorList>
    </citation>
    <scope>NUCLEOTIDE SEQUENCE [LARGE SCALE GENOMIC DNA]</scope>
    <source>
        <strain evidence="8">CCUG 55074</strain>
    </source>
</reference>
<protein>
    <submittedName>
        <fullName evidence="7">Lysylphosphatidylglycerol synthase domain-containing protein</fullName>
    </submittedName>
</protein>
<name>A0ABW3T1E8_9CAUL</name>
<keyword evidence="4 6" id="KW-1133">Transmembrane helix</keyword>
<organism evidence="7 8">
    <name type="scientific">Phenylobacterium conjunctum</name>
    <dbReference type="NCBI Taxonomy" id="1298959"/>
    <lineage>
        <taxon>Bacteria</taxon>
        <taxon>Pseudomonadati</taxon>
        <taxon>Pseudomonadota</taxon>
        <taxon>Alphaproteobacteria</taxon>
        <taxon>Caulobacterales</taxon>
        <taxon>Caulobacteraceae</taxon>
        <taxon>Phenylobacterium</taxon>
    </lineage>
</organism>
<keyword evidence="8" id="KW-1185">Reference proteome</keyword>
<keyword evidence="3 6" id="KW-0812">Transmembrane</keyword>
<feature type="transmembrane region" description="Helical" evidence="6">
    <location>
        <begin position="237"/>
        <end position="263"/>
    </location>
</feature>
<evidence type="ECO:0000256" key="2">
    <source>
        <dbReference type="ARBA" id="ARBA00022475"/>
    </source>
</evidence>
<keyword evidence="5 6" id="KW-0472">Membrane</keyword>
<feature type="transmembrane region" description="Helical" evidence="6">
    <location>
        <begin position="200"/>
        <end position="225"/>
    </location>
</feature>
<evidence type="ECO:0000256" key="6">
    <source>
        <dbReference type="SAM" id="Phobius"/>
    </source>
</evidence>
<keyword evidence="2" id="KW-1003">Cell membrane</keyword>
<evidence type="ECO:0000313" key="7">
    <source>
        <dbReference type="EMBL" id="MFD1190912.1"/>
    </source>
</evidence>
<comment type="caution">
    <text evidence="7">The sequence shown here is derived from an EMBL/GenBank/DDBJ whole genome shotgun (WGS) entry which is preliminary data.</text>
</comment>
<feature type="transmembrane region" description="Helical" evidence="6">
    <location>
        <begin position="38"/>
        <end position="63"/>
    </location>
</feature>
<dbReference type="Pfam" id="PF03706">
    <property type="entry name" value="LPG_synthase_TM"/>
    <property type="match status" value="1"/>
</dbReference>
<evidence type="ECO:0000313" key="8">
    <source>
        <dbReference type="Proteomes" id="UP001597216"/>
    </source>
</evidence>
<sequence length="318" mass="32687">MAKPPKALVNILIPALLLSAAAWVLWRELHELPPARIAAAAASLTPARLVAAAVLSLAGYGLLGVNEQIALRWLGSKVSWGRGIWTSFVAHALANSLGMAALVGGAVRVGMLAREGVSVAQSAVVTVYAAVSFGLGLAALAGLSFLVAPPEAFAVLHAPAGPLRLLGGLLVAGPFAYLAACALVRGRLVLFGHELSLPPLWLGLTQFGFGLTDVILAAVLMWLVLPGEPPPLANFAGAYLTAMAAGLFSGVPGGLGVFEGALVALLPQVDRANLTAAMLAYRIFFYLLPLAIAAPPLAAGLFRRGRNPAKLTPTEDPP</sequence>
<comment type="subcellular location">
    <subcellularLocation>
        <location evidence="1">Cell membrane</location>
        <topology evidence="1">Multi-pass membrane protein</topology>
    </subcellularLocation>
</comment>
<dbReference type="Proteomes" id="UP001597216">
    <property type="component" value="Unassembled WGS sequence"/>
</dbReference>
<dbReference type="InterPro" id="IPR022791">
    <property type="entry name" value="L-PG_synthase/AglD"/>
</dbReference>
<feature type="transmembrane region" description="Helical" evidence="6">
    <location>
        <begin position="7"/>
        <end position="26"/>
    </location>
</feature>
<evidence type="ECO:0000256" key="4">
    <source>
        <dbReference type="ARBA" id="ARBA00022989"/>
    </source>
</evidence>
<dbReference type="RefSeq" id="WP_377353484.1">
    <property type="nucleotide sequence ID" value="NZ_JBHTLQ010000018.1"/>
</dbReference>